<dbReference type="PANTHER" id="PTHR34722">
    <property type="entry name" value="HOMOLOG OF ODR-2 (TWO)-RELATED"/>
    <property type="match status" value="1"/>
</dbReference>
<protein>
    <submittedName>
        <fullName evidence="4">Uncharacterized protein</fullName>
    </submittedName>
</protein>
<evidence type="ECO:0000256" key="1">
    <source>
        <dbReference type="SAM" id="MobiDB-lite"/>
    </source>
</evidence>
<feature type="chain" id="PRO_5036907108" evidence="2">
    <location>
        <begin position="23"/>
        <end position="368"/>
    </location>
</feature>
<name>A0A914HHK0_GLORO</name>
<dbReference type="GO" id="GO:0042048">
    <property type="term" value="P:olfactory behavior"/>
    <property type="evidence" value="ECO:0007669"/>
    <property type="project" value="TreeGrafter"/>
</dbReference>
<evidence type="ECO:0000313" key="4">
    <source>
        <dbReference type="WBParaSite" id="Gr19_v10_g17226.t2"/>
    </source>
</evidence>
<sequence>MPSQSPAFIANSLRLFLFIVRTRIFGAALWRDQSDSYTPPTLAGGRLDVVDSSAAAGAMSAHSLRYRKPFYMDGESLNSIAFFSLCPRGAQLNLPVADPVDGYPVHQAVLFHSRLRARPSASYGGTSLRCAPFIQFFAPFPTLFCPLAWNGRGLPAAYRLHCHSCMSPYLEDQFQFISHLYRRPLAFSEKCDHGQFDWRYIATKNCSDACVTLRMNDRVGGRRRFGFMRGCLSDIIHHNRTAVRFGELGKTTKSGATICSAIRLRDLFISSDRYAFDPHDHIELCACIRSNCNSARPKFCTKNALLATITTFLTFLFLCDGETFPSVPKELPGEAKVGLETFERKGRKTDTEQRPKRGAKRRAKGRHK</sequence>
<dbReference type="GO" id="GO:0043025">
    <property type="term" value="C:neuronal cell body"/>
    <property type="evidence" value="ECO:0007669"/>
    <property type="project" value="TreeGrafter"/>
</dbReference>
<dbReference type="AlphaFoldDB" id="A0A914HHK0"/>
<organism evidence="3 4">
    <name type="scientific">Globodera rostochiensis</name>
    <name type="common">Golden nematode worm</name>
    <name type="synonym">Heterodera rostochiensis</name>
    <dbReference type="NCBI Taxonomy" id="31243"/>
    <lineage>
        <taxon>Eukaryota</taxon>
        <taxon>Metazoa</taxon>
        <taxon>Ecdysozoa</taxon>
        <taxon>Nematoda</taxon>
        <taxon>Chromadorea</taxon>
        <taxon>Rhabditida</taxon>
        <taxon>Tylenchina</taxon>
        <taxon>Tylenchomorpha</taxon>
        <taxon>Tylenchoidea</taxon>
        <taxon>Heteroderidae</taxon>
        <taxon>Heteroderinae</taxon>
        <taxon>Globodera</taxon>
    </lineage>
</organism>
<keyword evidence="2" id="KW-0732">Signal</keyword>
<evidence type="ECO:0000256" key="2">
    <source>
        <dbReference type="SAM" id="SignalP"/>
    </source>
</evidence>
<dbReference type="Pfam" id="PF06579">
    <property type="entry name" value="Ly-6_related"/>
    <property type="match status" value="1"/>
</dbReference>
<dbReference type="Proteomes" id="UP000887572">
    <property type="component" value="Unplaced"/>
</dbReference>
<proteinExistence type="predicted"/>
<reference evidence="4" key="1">
    <citation type="submission" date="2022-11" db="UniProtKB">
        <authorList>
            <consortium name="WormBaseParasite"/>
        </authorList>
    </citation>
    <scope>IDENTIFICATION</scope>
</reference>
<feature type="compositionally biased region" description="Basic residues" evidence="1">
    <location>
        <begin position="356"/>
        <end position="368"/>
    </location>
</feature>
<dbReference type="WBParaSite" id="Gr19_v10_g17226.t2">
    <property type="protein sequence ID" value="Gr19_v10_g17226.t2"/>
    <property type="gene ID" value="Gr19_v10_g17226"/>
</dbReference>
<feature type="signal peptide" evidence="2">
    <location>
        <begin position="1"/>
        <end position="22"/>
    </location>
</feature>
<accession>A0A914HHK0</accession>
<feature type="compositionally biased region" description="Basic and acidic residues" evidence="1">
    <location>
        <begin position="341"/>
        <end position="355"/>
    </location>
</feature>
<dbReference type="PANTHER" id="PTHR34722:SF3">
    <property type="entry name" value="HOMOLOG OF ODR-2 (TWO)"/>
    <property type="match status" value="1"/>
</dbReference>
<dbReference type="GO" id="GO:0030424">
    <property type="term" value="C:axon"/>
    <property type="evidence" value="ECO:0007669"/>
    <property type="project" value="TreeGrafter"/>
</dbReference>
<dbReference type="InterPro" id="IPR010558">
    <property type="entry name" value="Ly-6-related"/>
</dbReference>
<dbReference type="GO" id="GO:1990834">
    <property type="term" value="P:response to odorant"/>
    <property type="evidence" value="ECO:0007669"/>
    <property type="project" value="TreeGrafter"/>
</dbReference>
<keyword evidence="3" id="KW-1185">Reference proteome</keyword>
<feature type="region of interest" description="Disordered" evidence="1">
    <location>
        <begin position="338"/>
        <end position="368"/>
    </location>
</feature>
<evidence type="ECO:0000313" key="3">
    <source>
        <dbReference type="Proteomes" id="UP000887572"/>
    </source>
</evidence>